<keyword evidence="2" id="KW-0472">Membrane</keyword>
<evidence type="ECO:0000313" key="3">
    <source>
        <dbReference type="EMBL" id="MBD1394518.1"/>
    </source>
</evidence>
<dbReference type="RefSeq" id="WP_191164260.1">
    <property type="nucleotide sequence ID" value="NZ_JACWMX010000006.1"/>
</dbReference>
<dbReference type="AlphaFoldDB" id="A0A926NSH2"/>
<proteinExistence type="predicted"/>
<dbReference type="Proteomes" id="UP000619078">
    <property type="component" value="Unassembled WGS sequence"/>
</dbReference>
<keyword evidence="2" id="KW-0812">Transmembrane</keyword>
<evidence type="ECO:0000256" key="1">
    <source>
        <dbReference type="SAM" id="MobiDB-lite"/>
    </source>
</evidence>
<comment type="caution">
    <text evidence="3">The sequence shown here is derived from an EMBL/GenBank/DDBJ whole genome shotgun (WGS) entry which is preliminary data.</text>
</comment>
<evidence type="ECO:0000256" key="2">
    <source>
        <dbReference type="SAM" id="Phobius"/>
    </source>
</evidence>
<feature type="compositionally biased region" description="Polar residues" evidence="1">
    <location>
        <begin position="102"/>
        <end position="118"/>
    </location>
</feature>
<reference evidence="3" key="1">
    <citation type="submission" date="2020-09" db="EMBL/GenBank/DDBJ databases">
        <title>Novel species of Mucilaginibacter isolated from a glacier on the Tibetan Plateau.</title>
        <authorList>
            <person name="Liu Q."/>
            <person name="Xin Y.-H."/>
        </authorList>
    </citation>
    <scope>NUCLEOTIDE SEQUENCE</scope>
    <source>
        <strain evidence="3">ZB1P21</strain>
    </source>
</reference>
<feature type="compositionally biased region" description="Polar residues" evidence="1">
    <location>
        <begin position="133"/>
        <end position="142"/>
    </location>
</feature>
<accession>A0A926NSH2</accession>
<feature type="compositionally biased region" description="Basic and acidic residues" evidence="1">
    <location>
        <begin position="120"/>
        <end position="129"/>
    </location>
</feature>
<protein>
    <recommendedName>
        <fullName evidence="5">Outer membrane protein with beta-barrel domain</fullName>
    </recommendedName>
</protein>
<feature type="transmembrane region" description="Helical" evidence="2">
    <location>
        <begin position="47"/>
        <end position="68"/>
    </location>
</feature>
<sequence length="472" mass="50934">MHDQFDNDLIKRISEVFEDYSYPPANDGWAELRKKFPAEEKKDKMAWLWWGSAAAVLLVFLGIGLWFLNPQKTTENFSNQTKANHTLKDTATTGNLANATAEHSTVNDAATAGTSTDDNTAERNTEVTKKPFTGNTKTRNLAGNYGSDAQSAVLQNNTMIVVQQPAMANVPKHDLPLTPAPNITDGSKTASKLQIAANETPSVNNGITATQQVPTAKTISQLLQEENKNIVAKKETPKRVDSKRVNFSVYAATYVNYATGSANQVNGGAGFTSDIKLGNHFKLSTGVSLAQNTLRYNNMPPDNVARGQAYSAAPAAAVLSKDAGFVSNNSLAPPAFKGYNARLIGLDVPVNIKYEFNPQKSDTYISAGLSSGTFIDERYTSSYSYQANSVNANGFSSVTTQTADETATNSFNNFYFGKMLNVSFGVGYPLGKSTRLIIEPFLKYPLAGLGAQDLKFGAGGLNLKINFTSSKK</sequence>
<feature type="region of interest" description="Disordered" evidence="1">
    <location>
        <begin position="102"/>
        <end position="142"/>
    </location>
</feature>
<dbReference type="EMBL" id="JACWMX010000006">
    <property type="protein sequence ID" value="MBD1394518.1"/>
    <property type="molecule type" value="Genomic_DNA"/>
</dbReference>
<evidence type="ECO:0000313" key="4">
    <source>
        <dbReference type="Proteomes" id="UP000619078"/>
    </source>
</evidence>
<evidence type="ECO:0008006" key="5">
    <source>
        <dbReference type="Google" id="ProtNLM"/>
    </source>
</evidence>
<keyword evidence="2" id="KW-1133">Transmembrane helix</keyword>
<keyword evidence="4" id="KW-1185">Reference proteome</keyword>
<organism evidence="3 4">
    <name type="scientific">Mucilaginibacter glaciei</name>
    <dbReference type="NCBI Taxonomy" id="2772109"/>
    <lineage>
        <taxon>Bacteria</taxon>
        <taxon>Pseudomonadati</taxon>
        <taxon>Bacteroidota</taxon>
        <taxon>Sphingobacteriia</taxon>
        <taxon>Sphingobacteriales</taxon>
        <taxon>Sphingobacteriaceae</taxon>
        <taxon>Mucilaginibacter</taxon>
    </lineage>
</organism>
<gene>
    <name evidence="3" type="ORF">IDJ76_15515</name>
</gene>
<name>A0A926NSH2_9SPHI</name>